<comment type="caution">
    <text evidence="6">The sequence shown here is derived from an EMBL/GenBank/DDBJ whole genome shotgun (WGS) entry which is preliminary data.</text>
</comment>
<proteinExistence type="predicted"/>
<evidence type="ECO:0000259" key="5">
    <source>
        <dbReference type="PROSITE" id="PS50045"/>
    </source>
</evidence>
<dbReference type="EMBL" id="BARU01016585">
    <property type="protein sequence ID" value="GAH50158.1"/>
    <property type="molecule type" value="Genomic_DNA"/>
</dbReference>
<name>X1HXY8_9ZZZZ</name>
<keyword evidence="3" id="KW-0805">Transcription regulation</keyword>
<gene>
    <name evidence="6" type="ORF">S03H2_27559</name>
</gene>
<dbReference type="GO" id="GO:0006355">
    <property type="term" value="P:regulation of DNA-templated transcription"/>
    <property type="evidence" value="ECO:0007669"/>
    <property type="project" value="InterPro"/>
</dbReference>
<evidence type="ECO:0000256" key="4">
    <source>
        <dbReference type="ARBA" id="ARBA00023163"/>
    </source>
</evidence>
<dbReference type="InterPro" id="IPR009057">
    <property type="entry name" value="Homeodomain-like_sf"/>
</dbReference>
<evidence type="ECO:0000256" key="1">
    <source>
        <dbReference type="ARBA" id="ARBA00022741"/>
    </source>
</evidence>
<feature type="non-terminal residue" evidence="6">
    <location>
        <position position="1"/>
    </location>
</feature>
<dbReference type="InterPro" id="IPR027417">
    <property type="entry name" value="P-loop_NTPase"/>
</dbReference>
<protein>
    <recommendedName>
        <fullName evidence="5">Sigma-54 factor interaction domain-containing protein</fullName>
    </recommendedName>
</protein>
<dbReference type="Pfam" id="PF25601">
    <property type="entry name" value="AAA_lid_14"/>
    <property type="match status" value="1"/>
</dbReference>
<dbReference type="InterPro" id="IPR025944">
    <property type="entry name" value="Sigma_54_int_dom_CS"/>
</dbReference>
<organism evidence="6">
    <name type="scientific">marine sediment metagenome</name>
    <dbReference type="NCBI Taxonomy" id="412755"/>
    <lineage>
        <taxon>unclassified sequences</taxon>
        <taxon>metagenomes</taxon>
        <taxon>ecological metagenomes</taxon>
    </lineage>
</organism>
<dbReference type="InterPro" id="IPR002197">
    <property type="entry name" value="HTH_Fis"/>
</dbReference>
<dbReference type="GO" id="GO:0043565">
    <property type="term" value="F:sequence-specific DNA binding"/>
    <property type="evidence" value="ECO:0007669"/>
    <property type="project" value="InterPro"/>
</dbReference>
<dbReference type="SUPFAM" id="SSF52540">
    <property type="entry name" value="P-loop containing nucleoside triphosphate hydrolases"/>
    <property type="match status" value="1"/>
</dbReference>
<dbReference type="PANTHER" id="PTHR32071">
    <property type="entry name" value="TRANSCRIPTIONAL REGULATORY PROTEIN"/>
    <property type="match status" value="1"/>
</dbReference>
<evidence type="ECO:0000313" key="6">
    <source>
        <dbReference type="EMBL" id="GAH50158.1"/>
    </source>
</evidence>
<dbReference type="AlphaFoldDB" id="X1HXY8"/>
<dbReference type="Gene3D" id="1.10.8.60">
    <property type="match status" value="1"/>
</dbReference>
<dbReference type="Gene3D" id="1.10.10.60">
    <property type="entry name" value="Homeodomain-like"/>
    <property type="match status" value="1"/>
</dbReference>
<evidence type="ECO:0000256" key="3">
    <source>
        <dbReference type="ARBA" id="ARBA00023015"/>
    </source>
</evidence>
<reference evidence="6" key="1">
    <citation type="journal article" date="2014" name="Front. Microbiol.">
        <title>High frequency of phylogenetically diverse reductive dehalogenase-homologous genes in deep subseafloor sedimentary metagenomes.</title>
        <authorList>
            <person name="Kawai M."/>
            <person name="Futagami T."/>
            <person name="Toyoda A."/>
            <person name="Takaki Y."/>
            <person name="Nishi S."/>
            <person name="Hori S."/>
            <person name="Arai W."/>
            <person name="Tsubouchi T."/>
            <person name="Morono Y."/>
            <person name="Uchiyama I."/>
            <person name="Ito T."/>
            <person name="Fujiyama A."/>
            <person name="Inagaki F."/>
            <person name="Takami H."/>
        </authorList>
    </citation>
    <scope>NUCLEOTIDE SEQUENCE</scope>
    <source>
        <strain evidence="6">Expedition CK06-06</strain>
    </source>
</reference>
<dbReference type="InterPro" id="IPR002078">
    <property type="entry name" value="Sigma_54_int"/>
</dbReference>
<dbReference type="PRINTS" id="PR01590">
    <property type="entry name" value="HTHFIS"/>
</dbReference>
<dbReference type="PROSITE" id="PS50045">
    <property type="entry name" value="SIGMA54_INTERACT_4"/>
    <property type="match status" value="1"/>
</dbReference>
<keyword evidence="4" id="KW-0804">Transcription</keyword>
<dbReference type="Pfam" id="PF00158">
    <property type="entry name" value="Sigma54_activat"/>
    <property type="match status" value="1"/>
</dbReference>
<sequence>TGETGTGKELVARAVYQKSSRKRNLFVKVNCAALAEGVLESELFGHERGAFTDAYIQKRGRFELADRGTLFLDEIGDIPLTTQAKLLRVLQEGEFERVGAEETMKVDVRIIAATNQNLPQAIEEKRFREDLFYRLNVVSLALPPLRERKEDIPLLAQYFLRKHRALNKQVEGIGKEALAHLISYSWPGNIRELENTMERAVILAKKPLIEKDDLSLPSRDIPSVSFSPGSRSLREVERNLLAIVLKETNWNLSKAAQILEISRTTLYSKIKKHKLVHSS</sequence>
<dbReference type="InterPro" id="IPR058031">
    <property type="entry name" value="AAA_lid_NorR"/>
</dbReference>
<dbReference type="CDD" id="cd00009">
    <property type="entry name" value="AAA"/>
    <property type="match status" value="1"/>
</dbReference>
<dbReference type="PROSITE" id="PS00688">
    <property type="entry name" value="SIGMA54_INTERACT_3"/>
    <property type="match status" value="1"/>
</dbReference>
<dbReference type="Gene3D" id="3.40.50.300">
    <property type="entry name" value="P-loop containing nucleotide triphosphate hydrolases"/>
    <property type="match status" value="1"/>
</dbReference>
<dbReference type="GO" id="GO:0005524">
    <property type="term" value="F:ATP binding"/>
    <property type="evidence" value="ECO:0007669"/>
    <property type="project" value="UniProtKB-KW"/>
</dbReference>
<dbReference type="FunFam" id="3.40.50.300:FF:000006">
    <property type="entry name" value="DNA-binding transcriptional regulator NtrC"/>
    <property type="match status" value="1"/>
</dbReference>
<evidence type="ECO:0000256" key="2">
    <source>
        <dbReference type="ARBA" id="ARBA00022840"/>
    </source>
</evidence>
<dbReference type="Pfam" id="PF02954">
    <property type="entry name" value="HTH_8"/>
    <property type="match status" value="1"/>
</dbReference>
<keyword evidence="1" id="KW-0547">Nucleotide-binding</keyword>
<accession>X1HXY8</accession>
<feature type="domain" description="Sigma-54 factor interaction" evidence="5">
    <location>
        <begin position="1"/>
        <end position="202"/>
    </location>
</feature>
<keyword evidence="2" id="KW-0067">ATP-binding</keyword>
<dbReference type="SUPFAM" id="SSF46689">
    <property type="entry name" value="Homeodomain-like"/>
    <property type="match status" value="1"/>
</dbReference>